<name>A0AAN7XNP2_ELEMC</name>
<organism evidence="1 2">
    <name type="scientific">Eleginops maclovinus</name>
    <name type="common">Patagonian blennie</name>
    <name type="synonym">Eleginus maclovinus</name>
    <dbReference type="NCBI Taxonomy" id="56733"/>
    <lineage>
        <taxon>Eukaryota</taxon>
        <taxon>Metazoa</taxon>
        <taxon>Chordata</taxon>
        <taxon>Craniata</taxon>
        <taxon>Vertebrata</taxon>
        <taxon>Euteleostomi</taxon>
        <taxon>Actinopterygii</taxon>
        <taxon>Neopterygii</taxon>
        <taxon>Teleostei</taxon>
        <taxon>Neoteleostei</taxon>
        <taxon>Acanthomorphata</taxon>
        <taxon>Eupercaria</taxon>
        <taxon>Perciformes</taxon>
        <taxon>Notothenioidei</taxon>
        <taxon>Eleginopidae</taxon>
        <taxon>Eleginops</taxon>
    </lineage>
</organism>
<protein>
    <submittedName>
        <fullName evidence="1">Uncharacterized protein</fullName>
    </submittedName>
</protein>
<dbReference type="EMBL" id="JAUZQC010000008">
    <property type="protein sequence ID" value="KAK5867181.1"/>
    <property type="molecule type" value="Genomic_DNA"/>
</dbReference>
<proteinExistence type="predicted"/>
<keyword evidence="2" id="KW-1185">Reference proteome</keyword>
<dbReference type="Proteomes" id="UP001346869">
    <property type="component" value="Unassembled WGS sequence"/>
</dbReference>
<evidence type="ECO:0000313" key="1">
    <source>
        <dbReference type="EMBL" id="KAK5867181.1"/>
    </source>
</evidence>
<comment type="caution">
    <text evidence="1">The sequence shown here is derived from an EMBL/GenBank/DDBJ whole genome shotgun (WGS) entry which is preliminary data.</text>
</comment>
<sequence length="71" mass="8677">MLVRNHMTVKVYYFRRKSRLDELRHRMIPLYTYDAAEEQDQWDDADREEDEELAEPLYKKGKLSFSSEYGL</sequence>
<gene>
    <name evidence="1" type="ORF">PBY51_011696</name>
</gene>
<dbReference type="AlphaFoldDB" id="A0AAN7XNP2"/>
<accession>A0AAN7XNP2</accession>
<reference evidence="1 2" key="2">
    <citation type="journal article" date="2023" name="Mol. Biol. Evol.">
        <title>Genomics of Secondarily Temperate Adaptation in the Only Non-Antarctic Icefish.</title>
        <authorList>
            <person name="Rivera-Colon A.G."/>
            <person name="Rayamajhi N."/>
            <person name="Minhas B.F."/>
            <person name="Madrigal G."/>
            <person name="Bilyk K.T."/>
            <person name="Yoon V."/>
            <person name="Hune M."/>
            <person name="Gregory S."/>
            <person name="Cheng C.H.C."/>
            <person name="Catchen J.M."/>
        </authorList>
    </citation>
    <scope>NUCLEOTIDE SEQUENCE [LARGE SCALE GENOMIC DNA]</scope>
    <source>
        <strain evidence="1">JMC-PN-2008</strain>
    </source>
</reference>
<evidence type="ECO:0000313" key="2">
    <source>
        <dbReference type="Proteomes" id="UP001346869"/>
    </source>
</evidence>
<reference evidence="1 2" key="1">
    <citation type="journal article" date="2023" name="Genes (Basel)">
        <title>Chromosome-Level Genome Assembly and Circadian Gene Repertoire of the Patagonia Blennie Eleginops maclovinus-The Closest Ancestral Proxy of Antarctic Cryonotothenioids.</title>
        <authorList>
            <person name="Cheng C.C."/>
            <person name="Rivera-Colon A.G."/>
            <person name="Minhas B.F."/>
            <person name="Wilson L."/>
            <person name="Rayamajhi N."/>
            <person name="Vargas-Chacoff L."/>
            <person name="Catchen J.M."/>
        </authorList>
    </citation>
    <scope>NUCLEOTIDE SEQUENCE [LARGE SCALE GENOMIC DNA]</scope>
    <source>
        <strain evidence="1">JMC-PN-2008</strain>
    </source>
</reference>